<feature type="compositionally biased region" description="Low complexity" evidence="1">
    <location>
        <begin position="397"/>
        <end position="416"/>
    </location>
</feature>
<proteinExistence type="predicted"/>
<accession>A0A6J6FU06</accession>
<sequence>MKKVISLLIAVLAFSVLPAAQADVALFNSFSPEDRTQPADMNYRYEAIGISVEIMDSNKAEMIIKANFASTLSADSFMNYGSAQPLLRIKIMNNLENYKNDGGYIWLDAPNKTPYKGATPIDATASIYADPKKGVTGGRVPLTACKVKTWMAPGPTSTWVAFSIDRVCADIADPSWVIGFIDSNIYASSFSLDSKYFPKEGFYLATQNVPRPIKMKDQTVAFVGSIATQNLDNPKVVSNITSSLNLPATVISLTPTICLPSLTGLVVTTALLKAGTCTLEAFALGNETTNPSPRVQQSFTVNPKVMVKQDLTWDEPFAVMEGDSPFDLYLSSSAGLPVKVTSNSPSVCQFFDPLKPSWVSILGPGTCSISVRVEATDKYFEATGSASFYVEPRPVVKPTTSATKSPTTPKTPATTAPKPPAEKKTIKVLGGTGTTTSNQTFDTKEGTADTRGVGTKKTTITCKQGSKTKKVTEVKPVCPKGWTLVKK</sequence>
<gene>
    <name evidence="2" type="ORF">UFOPK1807_00249</name>
</gene>
<dbReference type="EMBL" id="CAEZUI010000016">
    <property type="protein sequence ID" value="CAB4590505.1"/>
    <property type="molecule type" value="Genomic_DNA"/>
</dbReference>
<evidence type="ECO:0000313" key="2">
    <source>
        <dbReference type="EMBL" id="CAB4590505.1"/>
    </source>
</evidence>
<dbReference type="AlphaFoldDB" id="A0A6J6FU06"/>
<reference evidence="2" key="1">
    <citation type="submission" date="2020-05" db="EMBL/GenBank/DDBJ databases">
        <authorList>
            <person name="Chiriac C."/>
            <person name="Salcher M."/>
            <person name="Ghai R."/>
            <person name="Kavagutti S V."/>
        </authorList>
    </citation>
    <scope>NUCLEOTIDE SEQUENCE</scope>
</reference>
<evidence type="ECO:0000256" key="1">
    <source>
        <dbReference type="SAM" id="MobiDB-lite"/>
    </source>
</evidence>
<protein>
    <submittedName>
        <fullName evidence="2">Unannotated protein</fullName>
    </submittedName>
</protein>
<organism evidence="2">
    <name type="scientific">freshwater metagenome</name>
    <dbReference type="NCBI Taxonomy" id="449393"/>
    <lineage>
        <taxon>unclassified sequences</taxon>
        <taxon>metagenomes</taxon>
        <taxon>ecological metagenomes</taxon>
    </lineage>
</organism>
<name>A0A6J6FU06_9ZZZZ</name>
<feature type="region of interest" description="Disordered" evidence="1">
    <location>
        <begin position="396"/>
        <end position="458"/>
    </location>
</feature>